<dbReference type="CDD" id="cd00082">
    <property type="entry name" value="HisKA"/>
    <property type="match status" value="1"/>
</dbReference>
<evidence type="ECO:0000256" key="2">
    <source>
        <dbReference type="ARBA" id="ARBA00004141"/>
    </source>
</evidence>
<dbReference type="InterPro" id="IPR036890">
    <property type="entry name" value="HATPase_C_sf"/>
</dbReference>
<keyword evidence="8 11" id="KW-1133">Transmembrane helix</keyword>
<dbReference type="SMART" id="SM00388">
    <property type="entry name" value="HisKA"/>
    <property type="match status" value="1"/>
</dbReference>
<dbReference type="GO" id="GO:0000155">
    <property type="term" value="F:phosphorelay sensor kinase activity"/>
    <property type="evidence" value="ECO:0007669"/>
    <property type="project" value="InterPro"/>
</dbReference>
<name>A0A9X1YPB6_9BURK</name>
<dbReference type="EC" id="2.7.13.3" evidence="3"/>
<evidence type="ECO:0000256" key="7">
    <source>
        <dbReference type="ARBA" id="ARBA00022777"/>
    </source>
</evidence>
<dbReference type="Pfam" id="PF00512">
    <property type="entry name" value="HisKA"/>
    <property type="match status" value="1"/>
</dbReference>
<comment type="caution">
    <text evidence="13">The sequence shown here is derived from an EMBL/GenBank/DDBJ whole genome shotgun (WGS) entry which is preliminary data.</text>
</comment>
<sequence length="438" mass="48067">MNHSLRKRLSLWLSAAIVLMSATTAGVTFWMNYRDANDLQDTQLQQIAAALATQPVRAPRERFLPRDGEDAETHLVIRPLGSSDIDPNPRIDVMLPPSLAPGLHDLEASEVHWRVFVRNDVDGRAFGVAQRQHLRDEVARDNAVAALAPMFVLVPLLLLIVNLLLRQGFVPLVALSGEVDEGDVRHLKPLRTDRIPGEVLPLVHAVNRLLTRVGGLLEQQRRLVADAAHELRTPIAAARVQADNLAHADLTPDARERLESLQRGLARNSELVDQLLRLARVQGDAPHADQPIALDALTRSAIEETLALAESYKIDLGCIRLDRAQVRGDSLHAFALIRNAIDNAVRYTPPGGWVDVSLVIDEGDALLAIEDTGPGIPSDLRERVFEPFFRVLGTQQSGNGLGLAIVRSAADALGGRVELTTRLDGQPGLRFVYRQKLA</sequence>
<dbReference type="Gene3D" id="3.30.565.10">
    <property type="entry name" value="Histidine kinase-like ATPase, C-terminal domain"/>
    <property type="match status" value="1"/>
</dbReference>
<dbReference type="SMART" id="SM00387">
    <property type="entry name" value="HATPase_c"/>
    <property type="match status" value="1"/>
</dbReference>
<comment type="subcellular location">
    <subcellularLocation>
        <location evidence="2">Membrane</location>
        <topology evidence="2">Multi-pass membrane protein</topology>
    </subcellularLocation>
</comment>
<keyword evidence="6 11" id="KW-0812">Transmembrane</keyword>
<dbReference type="GO" id="GO:0005886">
    <property type="term" value="C:plasma membrane"/>
    <property type="evidence" value="ECO:0007669"/>
    <property type="project" value="TreeGrafter"/>
</dbReference>
<dbReference type="InterPro" id="IPR003594">
    <property type="entry name" value="HATPase_dom"/>
</dbReference>
<proteinExistence type="predicted"/>
<keyword evidence="14" id="KW-1185">Reference proteome</keyword>
<dbReference type="Pfam" id="PF02518">
    <property type="entry name" value="HATPase_c"/>
    <property type="match status" value="1"/>
</dbReference>
<evidence type="ECO:0000259" key="12">
    <source>
        <dbReference type="PROSITE" id="PS50109"/>
    </source>
</evidence>
<keyword evidence="9" id="KW-0902">Two-component regulatory system</keyword>
<evidence type="ECO:0000256" key="10">
    <source>
        <dbReference type="ARBA" id="ARBA00023136"/>
    </source>
</evidence>
<dbReference type="SUPFAM" id="SSF47384">
    <property type="entry name" value="Homodimeric domain of signal transducing histidine kinase"/>
    <property type="match status" value="1"/>
</dbReference>
<dbReference type="InterPro" id="IPR003661">
    <property type="entry name" value="HisK_dim/P_dom"/>
</dbReference>
<evidence type="ECO:0000256" key="1">
    <source>
        <dbReference type="ARBA" id="ARBA00000085"/>
    </source>
</evidence>
<evidence type="ECO:0000256" key="6">
    <source>
        <dbReference type="ARBA" id="ARBA00022692"/>
    </source>
</evidence>
<evidence type="ECO:0000256" key="8">
    <source>
        <dbReference type="ARBA" id="ARBA00022989"/>
    </source>
</evidence>
<dbReference type="SUPFAM" id="SSF55874">
    <property type="entry name" value="ATPase domain of HSP90 chaperone/DNA topoisomerase II/histidine kinase"/>
    <property type="match status" value="1"/>
</dbReference>
<feature type="transmembrane region" description="Helical" evidence="11">
    <location>
        <begin position="143"/>
        <end position="165"/>
    </location>
</feature>
<dbReference type="Gene3D" id="1.10.287.130">
    <property type="match status" value="1"/>
</dbReference>
<evidence type="ECO:0000313" key="14">
    <source>
        <dbReference type="Proteomes" id="UP001139353"/>
    </source>
</evidence>
<evidence type="ECO:0000313" key="13">
    <source>
        <dbReference type="EMBL" id="MCK9685326.1"/>
    </source>
</evidence>
<keyword evidence="4" id="KW-0597">Phosphoprotein</keyword>
<dbReference type="AlphaFoldDB" id="A0A9X1YPB6"/>
<organism evidence="13 14">
    <name type="scientific">Scleromatobacter humisilvae</name>
    <dbReference type="NCBI Taxonomy" id="2897159"/>
    <lineage>
        <taxon>Bacteria</taxon>
        <taxon>Pseudomonadati</taxon>
        <taxon>Pseudomonadota</taxon>
        <taxon>Betaproteobacteria</taxon>
        <taxon>Burkholderiales</taxon>
        <taxon>Sphaerotilaceae</taxon>
        <taxon>Scleromatobacter</taxon>
    </lineage>
</organism>
<feature type="domain" description="Histidine kinase" evidence="12">
    <location>
        <begin position="226"/>
        <end position="438"/>
    </location>
</feature>
<dbReference type="InterPro" id="IPR036097">
    <property type="entry name" value="HisK_dim/P_sf"/>
</dbReference>
<protein>
    <recommendedName>
        <fullName evidence="3">histidine kinase</fullName>
        <ecNumber evidence="3">2.7.13.3</ecNumber>
    </recommendedName>
</protein>
<dbReference type="InterPro" id="IPR004358">
    <property type="entry name" value="Sig_transdc_His_kin-like_C"/>
</dbReference>
<evidence type="ECO:0000256" key="9">
    <source>
        <dbReference type="ARBA" id="ARBA00023012"/>
    </source>
</evidence>
<dbReference type="EMBL" id="JAJLJH010000001">
    <property type="protein sequence ID" value="MCK9685326.1"/>
    <property type="molecule type" value="Genomic_DNA"/>
</dbReference>
<keyword evidence="7 13" id="KW-0418">Kinase</keyword>
<dbReference type="Proteomes" id="UP001139353">
    <property type="component" value="Unassembled WGS sequence"/>
</dbReference>
<dbReference type="InterPro" id="IPR050428">
    <property type="entry name" value="TCS_sensor_his_kinase"/>
</dbReference>
<evidence type="ECO:0000256" key="11">
    <source>
        <dbReference type="SAM" id="Phobius"/>
    </source>
</evidence>
<dbReference type="PANTHER" id="PTHR45436:SF15">
    <property type="entry name" value="SENSOR HISTIDINE KINASE CUSS"/>
    <property type="match status" value="1"/>
</dbReference>
<dbReference type="RefSeq" id="WP_275681333.1">
    <property type="nucleotide sequence ID" value="NZ_JAJLJH010000001.1"/>
</dbReference>
<dbReference type="PANTHER" id="PTHR45436">
    <property type="entry name" value="SENSOR HISTIDINE KINASE YKOH"/>
    <property type="match status" value="1"/>
</dbReference>
<dbReference type="PRINTS" id="PR00344">
    <property type="entry name" value="BCTRLSENSOR"/>
</dbReference>
<reference evidence="13" key="1">
    <citation type="submission" date="2021-11" db="EMBL/GenBank/DDBJ databases">
        <title>BS-T2-15 a new species belonging to the Comamonadaceae family isolated from the soil of a French oak forest.</title>
        <authorList>
            <person name="Mieszkin S."/>
            <person name="Alain K."/>
        </authorList>
    </citation>
    <scope>NUCLEOTIDE SEQUENCE</scope>
    <source>
        <strain evidence="13">BS-T2-15</strain>
    </source>
</reference>
<keyword evidence="5" id="KW-0808">Transferase</keyword>
<dbReference type="InterPro" id="IPR005467">
    <property type="entry name" value="His_kinase_dom"/>
</dbReference>
<gene>
    <name evidence="13" type="ORF">LPC04_06310</name>
</gene>
<accession>A0A9X1YPB6</accession>
<comment type="catalytic activity">
    <reaction evidence="1">
        <text>ATP + protein L-histidine = ADP + protein N-phospho-L-histidine.</text>
        <dbReference type="EC" id="2.7.13.3"/>
    </reaction>
</comment>
<dbReference type="CDD" id="cd00075">
    <property type="entry name" value="HATPase"/>
    <property type="match status" value="1"/>
</dbReference>
<evidence type="ECO:0000256" key="4">
    <source>
        <dbReference type="ARBA" id="ARBA00022553"/>
    </source>
</evidence>
<dbReference type="PROSITE" id="PS50109">
    <property type="entry name" value="HIS_KIN"/>
    <property type="match status" value="1"/>
</dbReference>
<evidence type="ECO:0000256" key="3">
    <source>
        <dbReference type="ARBA" id="ARBA00012438"/>
    </source>
</evidence>
<keyword evidence="10 11" id="KW-0472">Membrane</keyword>
<evidence type="ECO:0000256" key="5">
    <source>
        <dbReference type="ARBA" id="ARBA00022679"/>
    </source>
</evidence>